<organism evidence="1 2">
    <name type="scientific">Pleomassaria siparia CBS 279.74</name>
    <dbReference type="NCBI Taxonomy" id="1314801"/>
    <lineage>
        <taxon>Eukaryota</taxon>
        <taxon>Fungi</taxon>
        <taxon>Dikarya</taxon>
        <taxon>Ascomycota</taxon>
        <taxon>Pezizomycotina</taxon>
        <taxon>Dothideomycetes</taxon>
        <taxon>Pleosporomycetidae</taxon>
        <taxon>Pleosporales</taxon>
        <taxon>Pleomassariaceae</taxon>
        <taxon>Pleomassaria</taxon>
    </lineage>
</organism>
<dbReference type="EMBL" id="MU005770">
    <property type="protein sequence ID" value="KAF2709259.1"/>
    <property type="molecule type" value="Genomic_DNA"/>
</dbReference>
<accession>A0A6G1K8P0</accession>
<dbReference type="AlphaFoldDB" id="A0A6G1K8P0"/>
<gene>
    <name evidence="1" type="ORF">K504DRAFT_467233</name>
</gene>
<protein>
    <submittedName>
        <fullName evidence="1">Uncharacterized protein</fullName>
    </submittedName>
</protein>
<evidence type="ECO:0000313" key="1">
    <source>
        <dbReference type="EMBL" id="KAF2709259.1"/>
    </source>
</evidence>
<name>A0A6G1K8P0_9PLEO</name>
<proteinExistence type="predicted"/>
<evidence type="ECO:0000313" key="2">
    <source>
        <dbReference type="Proteomes" id="UP000799428"/>
    </source>
</evidence>
<keyword evidence="2" id="KW-1185">Reference proteome</keyword>
<dbReference type="Proteomes" id="UP000799428">
    <property type="component" value="Unassembled WGS sequence"/>
</dbReference>
<sequence>MTTGRIFIAASRRSWCVSCFHPWLTTTNCRRGQAKDCTKDRNTRRDMDAKGSRSVGLWFCVVVRKGQCPMWGDGIEMGIEWD</sequence>
<reference evidence="1" key="1">
    <citation type="journal article" date="2020" name="Stud. Mycol.">
        <title>101 Dothideomycetes genomes: a test case for predicting lifestyles and emergence of pathogens.</title>
        <authorList>
            <person name="Haridas S."/>
            <person name="Albert R."/>
            <person name="Binder M."/>
            <person name="Bloem J."/>
            <person name="Labutti K."/>
            <person name="Salamov A."/>
            <person name="Andreopoulos B."/>
            <person name="Baker S."/>
            <person name="Barry K."/>
            <person name="Bills G."/>
            <person name="Bluhm B."/>
            <person name="Cannon C."/>
            <person name="Castanera R."/>
            <person name="Culley D."/>
            <person name="Daum C."/>
            <person name="Ezra D."/>
            <person name="Gonzalez J."/>
            <person name="Henrissat B."/>
            <person name="Kuo A."/>
            <person name="Liang C."/>
            <person name="Lipzen A."/>
            <person name="Lutzoni F."/>
            <person name="Magnuson J."/>
            <person name="Mondo S."/>
            <person name="Nolan M."/>
            <person name="Ohm R."/>
            <person name="Pangilinan J."/>
            <person name="Park H.-J."/>
            <person name="Ramirez L."/>
            <person name="Alfaro M."/>
            <person name="Sun H."/>
            <person name="Tritt A."/>
            <person name="Yoshinaga Y."/>
            <person name="Zwiers L.-H."/>
            <person name="Turgeon B."/>
            <person name="Goodwin S."/>
            <person name="Spatafora J."/>
            <person name="Crous P."/>
            <person name="Grigoriev I."/>
        </authorList>
    </citation>
    <scope>NUCLEOTIDE SEQUENCE</scope>
    <source>
        <strain evidence="1">CBS 279.74</strain>
    </source>
</reference>